<dbReference type="InterPro" id="IPR036291">
    <property type="entry name" value="NAD(P)-bd_dom_sf"/>
</dbReference>
<dbReference type="PANTHER" id="PTHR43677">
    <property type="entry name" value="SHORT-CHAIN DEHYDROGENASE/REDUCTASE"/>
    <property type="match status" value="1"/>
</dbReference>
<protein>
    <submittedName>
        <fullName evidence="2">Oxidoreductase</fullName>
    </submittedName>
</protein>
<feature type="domain" description="Enoyl reductase (ER)" evidence="1">
    <location>
        <begin position="14"/>
        <end position="329"/>
    </location>
</feature>
<dbReference type="InterPro" id="IPR013149">
    <property type="entry name" value="ADH-like_C"/>
</dbReference>
<dbReference type="AlphaFoldDB" id="A0A432G329"/>
<dbReference type="GO" id="GO:0043957">
    <property type="term" value="F:acryloyl-CoA reductase (NADPH) activity"/>
    <property type="evidence" value="ECO:0007669"/>
    <property type="project" value="TreeGrafter"/>
</dbReference>
<dbReference type="Pfam" id="PF08240">
    <property type="entry name" value="ADH_N"/>
    <property type="match status" value="1"/>
</dbReference>
<dbReference type="EMBL" id="QNZM01000319">
    <property type="protein sequence ID" value="RTZ77898.1"/>
    <property type="molecule type" value="Genomic_DNA"/>
</dbReference>
<dbReference type="InterPro" id="IPR011032">
    <property type="entry name" value="GroES-like_sf"/>
</dbReference>
<dbReference type="PANTHER" id="PTHR43677:SF1">
    <property type="entry name" value="ACRYLYL-COA REDUCTASE ACUI-RELATED"/>
    <property type="match status" value="1"/>
</dbReference>
<evidence type="ECO:0000313" key="3">
    <source>
        <dbReference type="Proteomes" id="UP000286732"/>
    </source>
</evidence>
<dbReference type="InterPro" id="IPR013154">
    <property type="entry name" value="ADH-like_N"/>
</dbReference>
<accession>A0A432G329</accession>
<name>A0A432G329_9DELT</name>
<comment type="caution">
    <text evidence="2">The sequence shown here is derived from an EMBL/GenBank/DDBJ whole genome shotgun (WGS) entry which is preliminary data.</text>
</comment>
<dbReference type="SUPFAM" id="SSF51735">
    <property type="entry name" value="NAD(P)-binding Rossmann-fold domains"/>
    <property type="match status" value="1"/>
</dbReference>
<dbReference type="Gene3D" id="3.90.180.10">
    <property type="entry name" value="Medium-chain alcohol dehydrogenases, catalytic domain"/>
    <property type="match status" value="1"/>
</dbReference>
<gene>
    <name evidence="2" type="ORF">DSY98_08175</name>
</gene>
<dbReference type="CDD" id="cd05280">
    <property type="entry name" value="MDR_yhdh_yhfp"/>
    <property type="match status" value="1"/>
</dbReference>
<evidence type="ECO:0000313" key="2">
    <source>
        <dbReference type="EMBL" id="RTZ77898.1"/>
    </source>
</evidence>
<dbReference type="Gene3D" id="3.40.50.720">
    <property type="entry name" value="NAD(P)-binding Rossmann-like Domain"/>
    <property type="match status" value="1"/>
</dbReference>
<dbReference type="Proteomes" id="UP000286732">
    <property type="component" value="Unassembled WGS sequence"/>
</dbReference>
<dbReference type="InterPro" id="IPR051397">
    <property type="entry name" value="Zn-ADH-like_protein"/>
</dbReference>
<dbReference type="InterPro" id="IPR014188">
    <property type="entry name" value="Acrylyl-CoA_reductase_AcuI"/>
</dbReference>
<dbReference type="SMART" id="SM00829">
    <property type="entry name" value="PKS_ER"/>
    <property type="match status" value="1"/>
</dbReference>
<dbReference type="InterPro" id="IPR020843">
    <property type="entry name" value="ER"/>
</dbReference>
<sequence>MNVSTFRALVVSKTDEKTFTREITERSISDLPEGEVLIRVHFSSLNYKDGLSCIGNPGVTRNYPHTPGIDASGKVTESSDSQFKTGDSVIVTSYDLGMNTSGGFGEYIRVPADWVVPLPEGLSFKDAMVYGTAGFTAALSVHALQKHGVSPEQGEIVVTGSTGGVGSISVALLSHLGYNVVAATGKTNETEYLSGLGAKEIIHRDEVKDDSNKPLLRERWAGAIDTVGGTTLATLLKATKRGGAVASTGLVDSADLPTSVFPFILRGVSLLGIDSGFTPTKLRREIWNKLAGDWKLSQLDQLKIDCNLEGLDPEIDKILAGGQRGRVVVDLQ</sequence>
<dbReference type="Pfam" id="PF00107">
    <property type="entry name" value="ADH_zinc_N"/>
    <property type="match status" value="1"/>
</dbReference>
<reference evidence="2 3" key="1">
    <citation type="submission" date="2018-06" db="EMBL/GenBank/DDBJ databases">
        <title>Combined omics and stable isotope probing to characterize newly discovered Mariana Back-Arc vent microbial communities.</title>
        <authorList>
            <person name="Trembath-Reichert E."/>
            <person name="Huber J.A."/>
        </authorList>
    </citation>
    <scope>NUCLEOTIDE SEQUENCE [LARGE SCALE GENOMIC DNA]</scope>
    <source>
        <strain evidence="2">MAG 63_2</strain>
    </source>
</reference>
<evidence type="ECO:0000259" key="1">
    <source>
        <dbReference type="SMART" id="SM00829"/>
    </source>
</evidence>
<organism evidence="2 3">
    <name type="scientific">SAR324 cluster bacterium</name>
    <dbReference type="NCBI Taxonomy" id="2024889"/>
    <lineage>
        <taxon>Bacteria</taxon>
        <taxon>Deltaproteobacteria</taxon>
        <taxon>SAR324 cluster</taxon>
    </lineage>
</organism>
<proteinExistence type="predicted"/>
<dbReference type="SUPFAM" id="SSF50129">
    <property type="entry name" value="GroES-like"/>
    <property type="match status" value="1"/>
</dbReference>
<dbReference type="NCBIfam" id="TIGR02823">
    <property type="entry name" value="oxido_YhdH"/>
    <property type="match status" value="1"/>
</dbReference>